<feature type="region of interest" description="Disordered" evidence="15">
    <location>
        <begin position="705"/>
        <end position="724"/>
    </location>
</feature>
<keyword evidence="7 17" id="KW-0732">Signal</keyword>
<feature type="binding site" evidence="14">
    <location>
        <position position="394"/>
    </location>
    <ligand>
        <name>ATP</name>
        <dbReference type="ChEBI" id="CHEBI:30616"/>
    </ligand>
</feature>
<feature type="chain" id="PRO_5007437770" description="receptor protein serine/threonine kinase" evidence="17">
    <location>
        <begin position="36"/>
        <end position="779"/>
    </location>
</feature>
<dbReference type="EMBL" id="GEEE01019292">
    <property type="protein sequence ID" value="JAP43933.1"/>
    <property type="molecule type" value="Transcribed_RNA"/>
</dbReference>
<dbReference type="SMART" id="SM00467">
    <property type="entry name" value="GS"/>
    <property type="match status" value="1"/>
</dbReference>
<evidence type="ECO:0000256" key="17">
    <source>
        <dbReference type="SAM" id="SignalP"/>
    </source>
</evidence>
<evidence type="ECO:0000313" key="20">
    <source>
        <dbReference type="EMBL" id="JAP59737.1"/>
    </source>
</evidence>
<feature type="compositionally biased region" description="Basic and acidic residues" evidence="15">
    <location>
        <begin position="705"/>
        <end position="714"/>
    </location>
</feature>
<evidence type="ECO:0000256" key="9">
    <source>
        <dbReference type="ARBA" id="ARBA00022777"/>
    </source>
</evidence>
<dbReference type="EMBL" id="GEEE01003488">
    <property type="protein sequence ID" value="JAP59737.1"/>
    <property type="molecule type" value="Transcribed_RNA"/>
</dbReference>
<dbReference type="GO" id="GO:0004675">
    <property type="term" value="F:transmembrane receptor protein serine/threonine kinase activity"/>
    <property type="evidence" value="ECO:0007669"/>
    <property type="project" value="UniProtKB-EC"/>
</dbReference>
<dbReference type="Pfam" id="PF08515">
    <property type="entry name" value="TGF_beta_GS"/>
    <property type="match status" value="1"/>
</dbReference>
<dbReference type="InterPro" id="IPR000333">
    <property type="entry name" value="TGFB_receptor"/>
</dbReference>
<keyword evidence="12 16" id="KW-0472">Membrane</keyword>
<evidence type="ECO:0000256" key="4">
    <source>
        <dbReference type="ARBA" id="ARBA00022527"/>
    </source>
</evidence>
<evidence type="ECO:0000256" key="1">
    <source>
        <dbReference type="ARBA" id="ARBA00004479"/>
    </source>
</evidence>
<dbReference type="EMBL" id="GEEE01013196">
    <property type="protein sequence ID" value="JAP50029.1"/>
    <property type="molecule type" value="Transcribed_RNA"/>
</dbReference>
<sequence>MSTAISPRIAPRISLSMRDLHCLLMLLACCLGAEATECLKMLCHQTNTSDCHPCVGLNSEQLSRWRRYLDAILSDWRDTSHMPSYYEEIRNQPLCCTLQENGTCHLSLIYEPKVDPTRLYDLKCMDGNDMWTQFRCISGHNTRCCKGNFCNMPTDKEVDAVTRETPQRLHMIVVGAILALVLLLLLIGILLFSRYKRESGHSKAKRNSQNSPSDTCAWISNANGLGSAGDPLITKNTVPSIVAGFGNQRGVYVSGPPSMITSLGSGSATTNLPNPSFHPNPSFTISVPKTSEIITGGGNTTATATNSYAPVSGSAAIMSSQLMGSAGGVVGMLTQQEISLRALLDATGSGSGSGLPLLVQRTVARQVQLEERIGEGRYGEVWRGTWQCDQVAAKIFSSRDENSWARETQIYQTVMLRHANILGFIAADNKDNGLSTELWLITEYHRLGSLYDFLQSHALNAYALVRMASSIVNGLAHLHMEITGTQGKPAIAHRDLKSRNILVKDDGECCIGDLGFAVKLDSVSGHLDVGYNPERVGTKRYMAPEVLDNTLRQSSFEAYKQADMYSLGLVFWELTRRCYAPDLYEPEDYQLPYQDMVAPDPSIEEMKSVVCEQGLRPFLPPVWSQHPILSVLRHMMTECWYASPSARLSAMRIKKDLGHQRKLVNPDDPIKPNCTLHGLPPEESLPRGVFVFQANRGIGFAQPVEDDHSKRENQEQLLTPPQSTAEVPLIDPNLLPEAVKPASYTSALSLNPLTLSVAAVVVTPLNEIEPAFKQPATVA</sequence>
<evidence type="ECO:0000256" key="16">
    <source>
        <dbReference type="SAM" id="Phobius"/>
    </source>
</evidence>
<evidence type="ECO:0000259" key="19">
    <source>
        <dbReference type="PROSITE" id="PS51256"/>
    </source>
</evidence>
<evidence type="ECO:0000256" key="11">
    <source>
        <dbReference type="ARBA" id="ARBA00022989"/>
    </source>
</evidence>
<dbReference type="PANTHER" id="PTHR23255">
    <property type="entry name" value="TRANSFORMING GROWTH FACTOR-BETA RECEPTOR TYPE I AND II"/>
    <property type="match status" value="1"/>
</dbReference>
<keyword evidence="8 14" id="KW-0547">Nucleotide-binding</keyword>
<dbReference type="SMART" id="SM00220">
    <property type="entry name" value="S_TKc"/>
    <property type="match status" value="1"/>
</dbReference>
<evidence type="ECO:0000256" key="14">
    <source>
        <dbReference type="PROSITE-ProRule" id="PRU10141"/>
    </source>
</evidence>
<dbReference type="GO" id="GO:0005524">
    <property type="term" value="F:ATP binding"/>
    <property type="evidence" value="ECO:0007669"/>
    <property type="project" value="UniProtKB-UniRule"/>
</dbReference>
<dbReference type="Gene3D" id="3.30.200.20">
    <property type="entry name" value="Phosphorylase Kinase, domain 1"/>
    <property type="match status" value="1"/>
</dbReference>
<evidence type="ECO:0000256" key="8">
    <source>
        <dbReference type="ARBA" id="ARBA00022741"/>
    </source>
</evidence>
<reference evidence="20" key="1">
    <citation type="submission" date="2016-01" db="EMBL/GenBank/DDBJ databases">
        <title>Reference transcriptome for the parasite Schistocephalus solidus: insights into the molecular evolution of parasitism.</title>
        <authorList>
            <person name="Hebert F.O."/>
            <person name="Grambauer S."/>
            <person name="Barber I."/>
            <person name="Landry C.R."/>
            <person name="Aubin-Horth N."/>
        </authorList>
    </citation>
    <scope>NUCLEOTIDE SEQUENCE</scope>
</reference>
<dbReference type="PROSITE" id="PS50011">
    <property type="entry name" value="PROTEIN_KINASE_DOM"/>
    <property type="match status" value="1"/>
</dbReference>
<feature type="compositionally biased region" description="Polar residues" evidence="15">
    <location>
        <begin position="715"/>
        <end position="724"/>
    </location>
</feature>
<feature type="domain" description="GS" evidence="19">
    <location>
        <begin position="320"/>
        <end position="366"/>
    </location>
</feature>
<evidence type="ECO:0000256" key="3">
    <source>
        <dbReference type="ARBA" id="ARBA00012401"/>
    </source>
</evidence>
<evidence type="ECO:0000256" key="15">
    <source>
        <dbReference type="SAM" id="MobiDB-lite"/>
    </source>
</evidence>
<evidence type="ECO:0000256" key="13">
    <source>
        <dbReference type="ARBA" id="ARBA00023170"/>
    </source>
</evidence>
<dbReference type="GO" id="GO:0043235">
    <property type="term" value="C:receptor complex"/>
    <property type="evidence" value="ECO:0007669"/>
    <property type="project" value="TreeGrafter"/>
</dbReference>
<keyword evidence="9" id="KW-0418">Kinase</keyword>
<dbReference type="PROSITE" id="PS51256">
    <property type="entry name" value="GS"/>
    <property type="match status" value="1"/>
</dbReference>
<dbReference type="InterPro" id="IPR000719">
    <property type="entry name" value="Prot_kinase_dom"/>
</dbReference>
<protein>
    <recommendedName>
        <fullName evidence="3">receptor protein serine/threonine kinase</fullName>
        <ecNumber evidence="3">2.7.11.30</ecNumber>
    </recommendedName>
</protein>
<dbReference type="InterPro" id="IPR017441">
    <property type="entry name" value="Protein_kinase_ATP_BS"/>
</dbReference>
<dbReference type="Gene3D" id="1.10.510.10">
    <property type="entry name" value="Transferase(Phosphotransferase) domain 1"/>
    <property type="match status" value="1"/>
</dbReference>
<keyword evidence="10 14" id="KW-0067">ATP-binding</keyword>
<keyword evidence="4" id="KW-0723">Serine/threonine-protein kinase</keyword>
<evidence type="ECO:0000256" key="5">
    <source>
        <dbReference type="ARBA" id="ARBA00022679"/>
    </source>
</evidence>
<keyword evidence="13 20" id="KW-0675">Receptor</keyword>
<feature type="domain" description="Protein kinase" evidence="18">
    <location>
        <begin position="367"/>
        <end position="662"/>
    </location>
</feature>
<dbReference type="InterPro" id="IPR011009">
    <property type="entry name" value="Kinase-like_dom_sf"/>
</dbReference>
<feature type="signal peptide" evidence="17">
    <location>
        <begin position="1"/>
        <end position="35"/>
    </location>
</feature>
<dbReference type="PROSITE" id="PS00107">
    <property type="entry name" value="PROTEIN_KINASE_ATP"/>
    <property type="match status" value="1"/>
</dbReference>
<evidence type="ECO:0000259" key="18">
    <source>
        <dbReference type="PROSITE" id="PS50011"/>
    </source>
</evidence>
<comment type="similarity">
    <text evidence="2">Belongs to the protein kinase superfamily. TKL Ser/Thr protein kinase family. TGFB receptor subfamily.</text>
</comment>
<evidence type="ECO:0000256" key="7">
    <source>
        <dbReference type="ARBA" id="ARBA00022729"/>
    </source>
</evidence>
<keyword evidence="11 16" id="KW-1133">Transmembrane helix</keyword>
<keyword evidence="5" id="KW-0808">Transferase</keyword>
<dbReference type="InterPro" id="IPR008271">
    <property type="entry name" value="Ser/Thr_kinase_AS"/>
</dbReference>
<evidence type="ECO:0000256" key="10">
    <source>
        <dbReference type="ARBA" id="ARBA00022840"/>
    </source>
</evidence>
<dbReference type="InterPro" id="IPR003605">
    <property type="entry name" value="GS_dom"/>
</dbReference>
<feature type="transmembrane region" description="Helical" evidence="16">
    <location>
        <begin position="169"/>
        <end position="192"/>
    </location>
</feature>
<proteinExistence type="inferred from homology"/>
<evidence type="ECO:0000256" key="12">
    <source>
        <dbReference type="ARBA" id="ARBA00023136"/>
    </source>
</evidence>
<dbReference type="PROSITE" id="PS00108">
    <property type="entry name" value="PROTEIN_KINASE_ST"/>
    <property type="match status" value="1"/>
</dbReference>
<dbReference type="PANTHER" id="PTHR23255:SF71">
    <property type="entry name" value="RECEPTOR PROTEIN SERINE_THREONINE KINASE"/>
    <property type="match status" value="1"/>
</dbReference>
<accession>A0A0V0J258</accession>
<gene>
    <name evidence="20" type="primary">TGFR1</name>
    <name evidence="20" type="ORF">TR137768</name>
</gene>
<dbReference type="GO" id="GO:0071363">
    <property type="term" value="P:cellular response to growth factor stimulus"/>
    <property type="evidence" value="ECO:0007669"/>
    <property type="project" value="TreeGrafter"/>
</dbReference>
<name>A0A0V0J258_SCHSO</name>
<comment type="subcellular location">
    <subcellularLocation>
        <location evidence="1">Membrane</location>
        <topology evidence="1">Single-pass type I membrane protein</topology>
    </subcellularLocation>
</comment>
<dbReference type="EC" id="2.7.11.30" evidence="3"/>
<dbReference type="SUPFAM" id="SSF56112">
    <property type="entry name" value="Protein kinase-like (PK-like)"/>
    <property type="match status" value="1"/>
</dbReference>
<organism evidence="20">
    <name type="scientific">Schistocephalus solidus</name>
    <name type="common">Tapeworm</name>
    <dbReference type="NCBI Taxonomy" id="70667"/>
    <lineage>
        <taxon>Eukaryota</taxon>
        <taxon>Metazoa</taxon>
        <taxon>Spiralia</taxon>
        <taxon>Lophotrochozoa</taxon>
        <taxon>Platyhelminthes</taxon>
        <taxon>Cestoda</taxon>
        <taxon>Eucestoda</taxon>
        <taxon>Diphyllobothriidea</taxon>
        <taxon>Diphyllobothriidae</taxon>
        <taxon>Schistocephalus</taxon>
    </lineage>
</organism>
<evidence type="ECO:0000256" key="2">
    <source>
        <dbReference type="ARBA" id="ARBA00009605"/>
    </source>
</evidence>
<dbReference type="FunFam" id="1.10.510.10:FF:000304">
    <property type="entry name" value="Receptor protein serine/threonine kinase"/>
    <property type="match status" value="1"/>
</dbReference>
<dbReference type="AlphaFoldDB" id="A0A0V0J258"/>
<dbReference type="Pfam" id="PF00069">
    <property type="entry name" value="Pkinase"/>
    <property type="match status" value="1"/>
</dbReference>
<keyword evidence="6 16" id="KW-0812">Transmembrane</keyword>
<evidence type="ECO:0000256" key="6">
    <source>
        <dbReference type="ARBA" id="ARBA00022692"/>
    </source>
</evidence>
<dbReference type="GO" id="GO:0005886">
    <property type="term" value="C:plasma membrane"/>
    <property type="evidence" value="ECO:0007669"/>
    <property type="project" value="TreeGrafter"/>
</dbReference>